<reference evidence="2" key="1">
    <citation type="submission" date="2016-10" db="EMBL/GenBank/DDBJ databases">
        <authorList>
            <person name="Varghese N."/>
            <person name="Submissions S."/>
        </authorList>
    </citation>
    <scope>NUCLEOTIDE SEQUENCE [LARGE SCALE GENOMIC DNA]</scope>
    <source>
        <strain evidence="2">DSM 18610</strain>
    </source>
</reference>
<dbReference type="RefSeq" id="WP_090884571.1">
    <property type="nucleotide sequence ID" value="NZ_FOGG01000013.1"/>
</dbReference>
<dbReference type="EMBL" id="FOGG01000013">
    <property type="protein sequence ID" value="SER64987.1"/>
    <property type="molecule type" value="Genomic_DNA"/>
</dbReference>
<evidence type="ECO:0000313" key="1">
    <source>
        <dbReference type="EMBL" id="SER64987.1"/>
    </source>
</evidence>
<keyword evidence="2" id="KW-1185">Reference proteome</keyword>
<evidence type="ECO:0000313" key="2">
    <source>
        <dbReference type="Proteomes" id="UP000199572"/>
    </source>
</evidence>
<accession>A0A1H9QX58</accession>
<sequence>MRNKALDLLHAYAGSWKTVGTLCDGTKISGKDVYEWVDGQFFMIHSVDVRIGRKLVKSVEIIHYDELEEVFRAQSFDNQGNISISSMKIEADKISIEADDQRFYGKFNREEIVGIWEQYQDGCWKKWMDIKLIKT</sequence>
<name>A0A1H9QX58_9SPHI</name>
<organism evidence="1 2">
    <name type="scientific">Pedobacter rhizosphaerae</name>
    <dbReference type="NCBI Taxonomy" id="390241"/>
    <lineage>
        <taxon>Bacteria</taxon>
        <taxon>Pseudomonadati</taxon>
        <taxon>Bacteroidota</taxon>
        <taxon>Sphingobacteriia</taxon>
        <taxon>Sphingobacteriales</taxon>
        <taxon>Sphingobacteriaceae</taxon>
        <taxon>Pedobacter</taxon>
    </lineage>
</organism>
<evidence type="ECO:0008006" key="3">
    <source>
        <dbReference type="Google" id="ProtNLM"/>
    </source>
</evidence>
<dbReference type="STRING" id="390241.SAMN04488023_11323"/>
<protein>
    <recommendedName>
        <fullName evidence="3">DUF1579 domain-containing protein</fullName>
    </recommendedName>
</protein>
<dbReference type="Proteomes" id="UP000199572">
    <property type="component" value="Unassembled WGS sequence"/>
</dbReference>
<proteinExistence type="predicted"/>
<dbReference type="AlphaFoldDB" id="A0A1H9QX58"/>
<dbReference type="OrthoDB" id="8481162at2"/>
<gene>
    <name evidence="1" type="ORF">SAMN04488023_11323</name>
</gene>